<dbReference type="Proteomes" id="UP000829194">
    <property type="component" value="Chromosome"/>
</dbReference>
<reference evidence="11 12" key="1">
    <citation type="submission" date="2022-03" db="EMBL/GenBank/DDBJ databases">
        <title>Complete genome sequence of Lysobacter capsici VKM B-2533 and Lysobacter gummosus 10.1.1, promising sources of lytic agents.</title>
        <authorList>
            <person name="Tarlachkov S.V."/>
            <person name="Kudryakova I.V."/>
            <person name="Afoshin A.S."/>
            <person name="Leontyevskaya E.A."/>
            <person name="Leontyevskaya N.V."/>
        </authorList>
    </citation>
    <scope>NUCLEOTIDE SEQUENCE [LARGE SCALE GENOMIC DNA]</scope>
    <source>
        <strain evidence="11 12">10.1.1</strain>
    </source>
</reference>
<dbReference type="EMBL" id="CP093547">
    <property type="protein sequence ID" value="UNP28339.1"/>
    <property type="molecule type" value="Genomic_DNA"/>
</dbReference>
<dbReference type="NCBIfam" id="NF007956">
    <property type="entry name" value="PRK10675.1"/>
    <property type="match status" value="1"/>
</dbReference>
<feature type="domain" description="NAD(P)-binding" evidence="10">
    <location>
        <begin position="6"/>
        <end position="325"/>
    </location>
</feature>
<dbReference type="Gene3D" id="3.90.25.10">
    <property type="entry name" value="UDP-galactose 4-epimerase, domain 1"/>
    <property type="match status" value="1"/>
</dbReference>
<dbReference type="NCBIfam" id="TIGR01179">
    <property type="entry name" value="galE"/>
    <property type="match status" value="1"/>
</dbReference>
<keyword evidence="7 9" id="KW-0520">NAD</keyword>
<protein>
    <recommendedName>
        <fullName evidence="6 9">UDP-glucose 4-epimerase</fullName>
        <ecNumber evidence="5 9">5.1.3.2</ecNumber>
    </recommendedName>
</protein>
<organism evidence="11 12">
    <name type="scientific">Lysobacter gummosus</name>
    <dbReference type="NCBI Taxonomy" id="262324"/>
    <lineage>
        <taxon>Bacteria</taxon>
        <taxon>Pseudomonadati</taxon>
        <taxon>Pseudomonadota</taxon>
        <taxon>Gammaproteobacteria</taxon>
        <taxon>Lysobacterales</taxon>
        <taxon>Lysobacteraceae</taxon>
        <taxon>Lysobacter</taxon>
    </lineage>
</organism>
<evidence type="ECO:0000256" key="8">
    <source>
        <dbReference type="ARBA" id="ARBA00023235"/>
    </source>
</evidence>
<accession>A0ABY3X6Z8</accession>
<dbReference type="RefSeq" id="WP_083512622.1">
    <property type="nucleotide sequence ID" value="NZ_CP011131.1"/>
</dbReference>
<comment type="subunit">
    <text evidence="9">Homodimer.</text>
</comment>
<evidence type="ECO:0000256" key="1">
    <source>
        <dbReference type="ARBA" id="ARBA00000083"/>
    </source>
</evidence>
<dbReference type="InterPro" id="IPR016040">
    <property type="entry name" value="NAD(P)-bd_dom"/>
</dbReference>
<dbReference type="SUPFAM" id="SSF51735">
    <property type="entry name" value="NAD(P)-binding Rossmann-fold domains"/>
    <property type="match status" value="1"/>
</dbReference>
<evidence type="ECO:0000259" key="10">
    <source>
        <dbReference type="Pfam" id="PF16363"/>
    </source>
</evidence>
<dbReference type="GO" id="GO:0003978">
    <property type="term" value="F:UDP-glucose 4-epimerase activity"/>
    <property type="evidence" value="ECO:0007669"/>
    <property type="project" value="UniProtKB-EC"/>
</dbReference>
<evidence type="ECO:0000256" key="9">
    <source>
        <dbReference type="RuleBase" id="RU366046"/>
    </source>
</evidence>
<dbReference type="PANTHER" id="PTHR43725">
    <property type="entry name" value="UDP-GLUCOSE 4-EPIMERASE"/>
    <property type="match status" value="1"/>
</dbReference>
<evidence type="ECO:0000256" key="5">
    <source>
        <dbReference type="ARBA" id="ARBA00013189"/>
    </source>
</evidence>
<evidence type="ECO:0000256" key="6">
    <source>
        <dbReference type="ARBA" id="ARBA00018569"/>
    </source>
</evidence>
<keyword evidence="9" id="KW-0119">Carbohydrate metabolism</keyword>
<comment type="similarity">
    <text evidence="4 9">Belongs to the NAD(P)-dependent epimerase/dehydratase family.</text>
</comment>
<dbReference type="Pfam" id="PF16363">
    <property type="entry name" value="GDP_Man_Dehyd"/>
    <property type="match status" value="1"/>
</dbReference>
<comment type="catalytic activity">
    <reaction evidence="1 9">
        <text>UDP-alpha-D-glucose = UDP-alpha-D-galactose</text>
        <dbReference type="Rhea" id="RHEA:22168"/>
        <dbReference type="ChEBI" id="CHEBI:58885"/>
        <dbReference type="ChEBI" id="CHEBI:66914"/>
        <dbReference type="EC" id="5.1.3.2"/>
    </reaction>
</comment>
<dbReference type="Gene3D" id="3.40.50.720">
    <property type="entry name" value="NAD(P)-binding Rossmann-like Domain"/>
    <property type="match status" value="1"/>
</dbReference>
<dbReference type="EC" id="5.1.3.2" evidence="5 9"/>
<evidence type="ECO:0000256" key="2">
    <source>
        <dbReference type="ARBA" id="ARBA00001911"/>
    </source>
</evidence>
<dbReference type="InterPro" id="IPR005886">
    <property type="entry name" value="UDP_G4E"/>
</dbReference>
<comment type="pathway">
    <text evidence="3 9">Carbohydrate metabolism; galactose metabolism.</text>
</comment>
<name>A0ABY3X6Z8_9GAMM</name>
<gene>
    <name evidence="11" type="primary">galE</name>
    <name evidence="11" type="ORF">MOV92_17825</name>
</gene>
<comment type="cofactor">
    <cofactor evidence="2 9">
        <name>NAD(+)</name>
        <dbReference type="ChEBI" id="CHEBI:57540"/>
    </cofactor>
</comment>
<dbReference type="CDD" id="cd05247">
    <property type="entry name" value="UDP_G4E_1_SDR_e"/>
    <property type="match status" value="1"/>
</dbReference>
<evidence type="ECO:0000313" key="11">
    <source>
        <dbReference type="EMBL" id="UNP28339.1"/>
    </source>
</evidence>
<dbReference type="InterPro" id="IPR036291">
    <property type="entry name" value="NAD(P)-bd_dom_sf"/>
</dbReference>
<evidence type="ECO:0000313" key="12">
    <source>
        <dbReference type="Proteomes" id="UP000829194"/>
    </source>
</evidence>
<evidence type="ECO:0000256" key="4">
    <source>
        <dbReference type="ARBA" id="ARBA00007637"/>
    </source>
</evidence>
<keyword evidence="12" id="KW-1185">Reference proteome</keyword>
<dbReference type="PANTHER" id="PTHR43725:SF47">
    <property type="entry name" value="UDP-GLUCOSE 4-EPIMERASE"/>
    <property type="match status" value="1"/>
</dbReference>
<sequence length="338" mass="36817">MSGKVLITGGAGYIGSHTYVALREAGFACLILDNFSNSSARVLERLERITGARVDVVDADINDAKALDALLMGGDIDSVIHFAGWKAVGESSQRPLKYYDNNVCGTVNLLKSMQRCRVTKLVFSSSATVYAQEASMPLIESSPRAATSPYGRTKLMVEEILGDLCHTDPSWRIAALRYFNPVGAHASGLIGEDPTGTPNNLVPFIAQVAIGRRERLTIFGDDYPTADGTGVRDYVHVLDVAEGHVAALRYLADNPGLINVNLGTGRGTSVLEMLRQYELACGRAIPFAIAARRQGDVASCWADIAKAREFLRWQATRSIAEMCADSWRWQQLNPDGYR</sequence>
<proteinExistence type="inferred from homology"/>
<evidence type="ECO:0000256" key="7">
    <source>
        <dbReference type="ARBA" id="ARBA00023027"/>
    </source>
</evidence>
<keyword evidence="8 9" id="KW-0413">Isomerase</keyword>
<evidence type="ECO:0000256" key="3">
    <source>
        <dbReference type="ARBA" id="ARBA00004947"/>
    </source>
</evidence>